<evidence type="ECO:0000313" key="2">
    <source>
        <dbReference type="EMBL" id="SPZ87432.1"/>
    </source>
</evidence>
<feature type="transmembrane region" description="Helical" evidence="1">
    <location>
        <begin position="540"/>
        <end position="564"/>
    </location>
</feature>
<dbReference type="InterPro" id="IPR021280">
    <property type="entry name" value="TMEM260-like"/>
</dbReference>
<protein>
    <submittedName>
        <fullName evidence="2">Predicted membrane protein</fullName>
    </submittedName>
</protein>
<sequence length="1009" mass="115045">MTYNRLNSLLGFACGLIATCVYIATVEKTVSWWDCGEFIACAYKLEVAHQPGAPLFLLIQNIFSNLALGNKGQIAYWMNIGSAVCSGITVTFLFWTITAIAKKLLNKDKQASLSTYLQIFGAGVVGAMAFSFSDSFWYSAVESEVYAMSSLCTAVVFWAILKWEVRADEDGSDRWLVFIAFVMGLSIGVHLLNLLAIPAIAMVVYFRRARQVNAKGTIKAFLVGVLILGAVLWGIIQWLVGLAAKVDLVFVNSLGMGFGTGIFFSCLLLGGLIIYGLYYSYKKQKYTLNTALLVLCFVLFGYSSYTMVMIRGKANPSLNNNAPDNVFSFLGYLSREQYIREPLLKGPYYDSQVVGVDSKTSYRKDKSEYVPFTQVDKYQFDKETFFPRIYSQDGSHQAYYRSYLNLKEGQQPTFSDNFKFFFNFQLGDMYTRYFLWNFVGRQNDRQGYGTYSDGNWLSGIRPLDNWRLGGQDKISRSQEHDPSRNTYFFLPLLLGIAGAIWLYRNNKPYTLVLTLLFVFTGVAIVVYLNQTPMQPRERDYAYVGSFYAFAIWIGLGVIAFVRFFNRFVQTRYALATGISFALLGGPIILAHQNWDDHNRSEKSLARDMARNYLESCAPNAILFTYGDHDTFPVWYLQEVEGVRPDVRVVVLSYLTGDWYMQQAKQPTYQAAGLPVTIPAEKTKKGVRDYIPFVDRQLDNAVDIQQLLQFVTSDDPEYKVQLNSGDMENYFPSKKVQLRIDKDEVVKKNAVPAYFQGAIVSAMEWEIPNDHLTRSDLTLLSVLENNHWDRPIYFSNMLPSDIKLGLDKYLVNEGFTSRLMPVTATDQSTGKRSEQGGLVNMEALYSNIMHTYHWGNVKNAQYLDTDSFRFASMYARDIFGKAARMLLANGQVKQAGEVAKKAYDQLPDRVYAMSDAINYADIIDSLYRSGQPQLANRMMDRNLDYVAENMEYLHQLVMDKKNLSFEWNDIQTGLDSVDRYKAILLEAKDTKRLARVEQLRQQYQNWYGVE</sequence>
<accession>A0A654AGT2</accession>
<dbReference type="Pfam" id="PF11028">
    <property type="entry name" value="TMEM260-like"/>
    <property type="match status" value="1"/>
</dbReference>
<dbReference type="EMBL" id="CABWMV010000007">
    <property type="protein sequence ID" value="VXC67167.1"/>
    <property type="molecule type" value="Genomic_DNA"/>
</dbReference>
<keyword evidence="1" id="KW-0472">Membrane</keyword>
<dbReference type="PANTHER" id="PTHR16214">
    <property type="entry name" value="TRANSMEMBRANE PROTEIN 260"/>
    <property type="match status" value="1"/>
</dbReference>
<dbReference type="GeneID" id="97182815"/>
<feature type="transmembrane region" description="Helical" evidence="1">
    <location>
        <begin position="509"/>
        <end position="528"/>
    </location>
</feature>
<dbReference type="AlphaFoldDB" id="A0A2X2IYR5"/>
<feature type="transmembrane region" description="Helical" evidence="1">
    <location>
        <begin position="290"/>
        <end position="310"/>
    </location>
</feature>
<reference evidence="2 4" key="1">
    <citation type="submission" date="2018-06" db="EMBL/GenBank/DDBJ databases">
        <authorList>
            <consortium name="Pathogen Informatics"/>
            <person name="Doyle S."/>
        </authorList>
    </citation>
    <scope>NUCLEOTIDE SEQUENCE [LARGE SCALE GENOMIC DNA]</scope>
    <source>
        <strain evidence="2 4">NCTC11343</strain>
    </source>
</reference>
<evidence type="ECO:0000313" key="4">
    <source>
        <dbReference type="Proteomes" id="UP000251241"/>
    </source>
</evidence>
<dbReference type="InterPro" id="IPR052724">
    <property type="entry name" value="GT117_domain-containing"/>
</dbReference>
<dbReference type="Proteomes" id="UP000251241">
    <property type="component" value="Unassembled WGS sequence"/>
</dbReference>
<feature type="transmembrane region" description="Helical" evidence="1">
    <location>
        <begin position="175"/>
        <end position="206"/>
    </location>
</feature>
<accession>A0A2X2IYR5</accession>
<evidence type="ECO:0000313" key="5">
    <source>
        <dbReference type="Proteomes" id="UP000432350"/>
    </source>
</evidence>
<reference evidence="3 5" key="2">
    <citation type="submission" date="2019-10" db="EMBL/GenBank/DDBJ databases">
        <authorList>
            <person name="Karimi E."/>
        </authorList>
    </citation>
    <scope>NUCLEOTIDE SEQUENCE [LARGE SCALE GENOMIC DNA]</scope>
    <source>
        <strain evidence="3">Sphingobacterium sp. 8BC</strain>
    </source>
</reference>
<feature type="transmembrane region" description="Helical" evidence="1">
    <location>
        <begin position="74"/>
        <end position="101"/>
    </location>
</feature>
<name>A0A2X2IYR5_SPHMU</name>
<organism evidence="2 4">
    <name type="scientific">Sphingobacterium multivorum</name>
    <dbReference type="NCBI Taxonomy" id="28454"/>
    <lineage>
        <taxon>Bacteria</taxon>
        <taxon>Pseudomonadati</taxon>
        <taxon>Bacteroidota</taxon>
        <taxon>Sphingobacteriia</taxon>
        <taxon>Sphingobacteriales</taxon>
        <taxon>Sphingobacteriaceae</taxon>
        <taxon>Sphingobacterium</taxon>
    </lineage>
</organism>
<gene>
    <name evidence="2" type="ORF">NCTC11343_02902</name>
    <name evidence="3" type="ORF">SPHINGO8BC_150408</name>
</gene>
<dbReference type="PANTHER" id="PTHR16214:SF3">
    <property type="entry name" value="TRANSMEMBRANE PROTEIN 260"/>
    <property type="match status" value="1"/>
</dbReference>
<dbReference type="EMBL" id="UAUU01000009">
    <property type="protein sequence ID" value="SPZ87432.1"/>
    <property type="molecule type" value="Genomic_DNA"/>
</dbReference>
<feature type="transmembrane region" description="Helical" evidence="1">
    <location>
        <begin position="570"/>
        <end position="590"/>
    </location>
</feature>
<proteinExistence type="predicted"/>
<feature type="transmembrane region" description="Helical" evidence="1">
    <location>
        <begin position="486"/>
        <end position="503"/>
    </location>
</feature>
<dbReference type="RefSeq" id="WP_070570319.1">
    <property type="nucleotide sequence ID" value="NZ_CP068086.1"/>
</dbReference>
<feature type="transmembrane region" description="Helical" evidence="1">
    <location>
        <begin position="7"/>
        <end position="24"/>
    </location>
</feature>
<feature type="transmembrane region" description="Helical" evidence="1">
    <location>
        <begin position="113"/>
        <end position="133"/>
    </location>
</feature>
<feature type="transmembrane region" description="Helical" evidence="1">
    <location>
        <begin position="254"/>
        <end position="278"/>
    </location>
</feature>
<keyword evidence="1" id="KW-0812">Transmembrane</keyword>
<dbReference type="Proteomes" id="UP000432350">
    <property type="component" value="Unassembled WGS sequence"/>
</dbReference>
<evidence type="ECO:0000313" key="3">
    <source>
        <dbReference type="EMBL" id="VXC67167.1"/>
    </source>
</evidence>
<evidence type="ECO:0000256" key="1">
    <source>
        <dbReference type="SAM" id="Phobius"/>
    </source>
</evidence>
<feature type="transmembrane region" description="Helical" evidence="1">
    <location>
        <begin position="218"/>
        <end position="242"/>
    </location>
</feature>
<keyword evidence="1" id="KW-1133">Transmembrane helix</keyword>